<protein>
    <recommendedName>
        <fullName evidence="3">Inhibitor I9 domain-containing protein</fullName>
    </recommendedName>
</protein>
<dbReference type="Gene3D" id="3.30.70.80">
    <property type="entry name" value="Peptidase S8 propeptide/proteinase inhibitor I9"/>
    <property type="match status" value="1"/>
</dbReference>
<dbReference type="Proteomes" id="UP001234581">
    <property type="component" value="Unassembled WGS sequence"/>
</dbReference>
<dbReference type="AlphaFoldDB" id="A0AAD7XVX0"/>
<dbReference type="EMBL" id="JARTCD010000054">
    <property type="protein sequence ID" value="KAJ8654983.1"/>
    <property type="molecule type" value="Genomic_DNA"/>
</dbReference>
<proteinExistence type="predicted"/>
<gene>
    <name evidence="1" type="ORF">O0I10_009379</name>
</gene>
<reference evidence="1 2" key="1">
    <citation type="submission" date="2023-03" db="EMBL/GenBank/DDBJ databases">
        <title>Genome sequence of Lichtheimia ornata CBS 291.66.</title>
        <authorList>
            <person name="Mohabir J.T."/>
            <person name="Shea T.P."/>
            <person name="Kurbessoian T."/>
            <person name="Berby B."/>
            <person name="Fontaine J."/>
            <person name="Livny J."/>
            <person name="Gnirke A."/>
            <person name="Stajich J.E."/>
            <person name="Cuomo C.A."/>
        </authorList>
    </citation>
    <scope>NUCLEOTIDE SEQUENCE [LARGE SCALE GENOMIC DNA]</scope>
    <source>
        <strain evidence="1">CBS 291.66</strain>
    </source>
</reference>
<dbReference type="SUPFAM" id="SSF54897">
    <property type="entry name" value="Protease propeptides/inhibitors"/>
    <property type="match status" value="1"/>
</dbReference>
<dbReference type="InterPro" id="IPR037045">
    <property type="entry name" value="S8pro/Inhibitor_I9_sf"/>
</dbReference>
<evidence type="ECO:0008006" key="3">
    <source>
        <dbReference type="Google" id="ProtNLM"/>
    </source>
</evidence>
<keyword evidence="2" id="KW-1185">Reference proteome</keyword>
<sequence>MVLKKCPDMSAEFNQAKSDVRKAGGQVTEELKYGLKGLIVRLPKDAVSAFEKKDYVDFMEKDSPVHIV</sequence>
<comment type="caution">
    <text evidence="1">The sequence shown here is derived from an EMBL/GenBank/DDBJ whole genome shotgun (WGS) entry which is preliminary data.</text>
</comment>
<dbReference type="GeneID" id="83216785"/>
<name>A0AAD7XVX0_9FUNG</name>
<evidence type="ECO:0000313" key="2">
    <source>
        <dbReference type="Proteomes" id="UP001234581"/>
    </source>
</evidence>
<accession>A0AAD7XVX0</accession>
<organism evidence="1 2">
    <name type="scientific">Lichtheimia ornata</name>
    <dbReference type="NCBI Taxonomy" id="688661"/>
    <lineage>
        <taxon>Eukaryota</taxon>
        <taxon>Fungi</taxon>
        <taxon>Fungi incertae sedis</taxon>
        <taxon>Mucoromycota</taxon>
        <taxon>Mucoromycotina</taxon>
        <taxon>Mucoromycetes</taxon>
        <taxon>Mucorales</taxon>
        <taxon>Lichtheimiaceae</taxon>
        <taxon>Lichtheimia</taxon>
    </lineage>
</organism>
<dbReference type="RefSeq" id="XP_058339896.1">
    <property type="nucleotide sequence ID" value="XM_058489371.1"/>
</dbReference>
<evidence type="ECO:0000313" key="1">
    <source>
        <dbReference type="EMBL" id="KAJ8654983.1"/>
    </source>
</evidence>